<reference evidence="2 3" key="1">
    <citation type="journal article" date="2023" name="PLoS ONE">
        <title>Complete genome assembly of Hawai'i environmental nontuberculous mycobacteria reveals unexpected co-isolation with methylobacteria.</title>
        <authorList>
            <person name="Hendrix J."/>
            <person name="Epperson L.E."/>
            <person name="Tong E.I."/>
            <person name="Chan Y.L."/>
            <person name="Hasan N.A."/>
            <person name="Dawrs S.N."/>
            <person name="Norton G.J."/>
            <person name="Virdi R."/>
            <person name="Crooks J.L."/>
            <person name="Chan E.D."/>
            <person name="Honda J.R."/>
            <person name="Strong M."/>
        </authorList>
    </citation>
    <scope>NUCLEOTIDE SEQUENCE [LARGE SCALE GENOMIC DNA]</scope>
    <source>
        <strain evidence="2 3">NJH_HI04-1</strain>
    </source>
</reference>
<keyword evidence="3" id="KW-1185">Reference proteome</keyword>
<protein>
    <recommendedName>
        <fullName evidence="4">TnsA endonuclease N-terminal domain-containing protein</fullName>
    </recommendedName>
</protein>
<evidence type="ECO:0000313" key="2">
    <source>
        <dbReference type="EMBL" id="MEN3236343.1"/>
    </source>
</evidence>
<proteinExistence type="predicted"/>
<feature type="compositionally biased region" description="Polar residues" evidence="1">
    <location>
        <begin position="1"/>
        <end position="11"/>
    </location>
</feature>
<comment type="caution">
    <text evidence="2">The sequence shown here is derived from an EMBL/GenBank/DDBJ whole genome shotgun (WGS) entry which is preliminary data.</text>
</comment>
<dbReference type="RefSeq" id="WP_346013193.1">
    <property type="nucleotide sequence ID" value="NZ_JAQYXP010000003.1"/>
</dbReference>
<feature type="region of interest" description="Disordered" evidence="1">
    <location>
        <begin position="1"/>
        <end position="30"/>
    </location>
</feature>
<evidence type="ECO:0000256" key="1">
    <source>
        <dbReference type="SAM" id="MobiDB-lite"/>
    </source>
</evidence>
<gene>
    <name evidence="2" type="ORF">PUR29_22595</name>
</gene>
<accession>A0ABU9ZXR6</accession>
<dbReference type="EMBL" id="JAQYXP010000003">
    <property type="protein sequence ID" value="MEN3236343.1"/>
    <property type="molecule type" value="Genomic_DNA"/>
</dbReference>
<organism evidence="2 3">
    <name type="scientific">Methylobacterium ajmalii</name>
    <dbReference type="NCBI Taxonomy" id="2738439"/>
    <lineage>
        <taxon>Bacteria</taxon>
        <taxon>Pseudomonadati</taxon>
        <taxon>Pseudomonadota</taxon>
        <taxon>Alphaproteobacteria</taxon>
        <taxon>Hyphomicrobiales</taxon>
        <taxon>Methylobacteriaceae</taxon>
        <taxon>Methylobacterium</taxon>
    </lineage>
</organism>
<evidence type="ECO:0000313" key="3">
    <source>
        <dbReference type="Proteomes" id="UP001407347"/>
    </source>
</evidence>
<dbReference type="Proteomes" id="UP001407347">
    <property type="component" value="Unassembled WGS sequence"/>
</dbReference>
<evidence type="ECO:0008006" key="4">
    <source>
        <dbReference type="Google" id="ProtNLM"/>
    </source>
</evidence>
<sequence length="242" mass="26099">MSDTTNPTLSGAPSEPDTPFTPPDPSSASRRITLRSKGSLRGSLVTTTDHRQLDYESTIERNAAVVLLARRDVVRLDDQPPAVAIVLPDGAPSHHTFDFRAHLVDGRRIAIAVKDEARAAKHDLEGFLRHIAPQIPRDFADGLALMTERRMSPIIIANAVLLHAVRRDPPNAADAAIRDIIGTLTGDACISDLVARSGHGADGFRAVVRLIGTGDIRLMRDERISYASRVAVVARTGGEGTR</sequence>
<name>A0ABU9ZXR6_9HYPH</name>